<reference evidence="3" key="1">
    <citation type="journal article" date="2012" name="PLoS Genet.">
        <title>The genomes of the fungal plant pathogens Cladosporium fulvum and Dothistroma septosporum reveal adaptation to different hosts and lifestyles but also signatures of common ancestry.</title>
        <authorList>
            <person name="de Wit P.J.G.M."/>
            <person name="van der Burgt A."/>
            <person name="Oekmen B."/>
            <person name="Stergiopoulos I."/>
            <person name="Abd-Elsalam K.A."/>
            <person name="Aerts A.L."/>
            <person name="Bahkali A.H."/>
            <person name="Beenen H.G."/>
            <person name="Chettri P."/>
            <person name="Cox M.P."/>
            <person name="Datema E."/>
            <person name="de Vries R.P."/>
            <person name="Dhillon B."/>
            <person name="Ganley A.R."/>
            <person name="Griffiths S.A."/>
            <person name="Guo Y."/>
            <person name="Hamelin R.C."/>
            <person name="Henrissat B."/>
            <person name="Kabir M.S."/>
            <person name="Jashni M.K."/>
            <person name="Kema G."/>
            <person name="Klaubauf S."/>
            <person name="Lapidus A."/>
            <person name="Levasseur A."/>
            <person name="Lindquist E."/>
            <person name="Mehrabi R."/>
            <person name="Ohm R.A."/>
            <person name="Owen T.J."/>
            <person name="Salamov A."/>
            <person name="Schwelm A."/>
            <person name="Schijlen E."/>
            <person name="Sun H."/>
            <person name="van den Burg H.A."/>
            <person name="van Ham R.C.H.J."/>
            <person name="Zhang S."/>
            <person name="Goodwin S.B."/>
            <person name="Grigoriev I.V."/>
            <person name="Collemare J."/>
            <person name="Bradshaw R.E."/>
        </authorList>
    </citation>
    <scope>NUCLEOTIDE SEQUENCE [LARGE SCALE GENOMIC DNA]</scope>
    <source>
        <strain evidence="3">NZE10 / CBS 128990</strain>
    </source>
</reference>
<reference evidence="2 3" key="2">
    <citation type="journal article" date="2012" name="PLoS Pathog.">
        <title>Diverse lifestyles and strategies of plant pathogenesis encoded in the genomes of eighteen Dothideomycetes fungi.</title>
        <authorList>
            <person name="Ohm R.A."/>
            <person name="Feau N."/>
            <person name="Henrissat B."/>
            <person name="Schoch C.L."/>
            <person name="Horwitz B.A."/>
            <person name="Barry K.W."/>
            <person name="Condon B.J."/>
            <person name="Copeland A.C."/>
            <person name="Dhillon B."/>
            <person name="Glaser F."/>
            <person name="Hesse C.N."/>
            <person name="Kosti I."/>
            <person name="LaButti K."/>
            <person name="Lindquist E.A."/>
            <person name="Lucas S."/>
            <person name="Salamov A.A."/>
            <person name="Bradshaw R.E."/>
            <person name="Ciuffetti L."/>
            <person name="Hamelin R.C."/>
            <person name="Kema G.H.J."/>
            <person name="Lawrence C."/>
            <person name="Scott J.A."/>
            <person name="Spatafora J.W."/>
            <person name="Turgeon B.G."/>
            <person name="de Wit P.J.G.M."/>
            <person name="Zhong S."/>
            <person name="Goodwin S.B."/>
            <person name="Grigoriev I.V."/>
        </authorList>
    </citation>
    <scope>NUCLEOTIDE SEQUENCE [LARGE SCALE GENOMIC DNA]</scope>
    <source>
        <strain evidence="3">NZE10 / CBS 128990</strain>
    </source>
</reference>
<dbReference type="OrthoDB" id="416253at2759"/>
<accession>N1PQE4</accession>
<keyword evidence="1" id="KW-0175">Coiled coil</keyword>
<dbReference type="AlphaFoldDB" id="N1PQE4"/>
<evidence type="ECO:0000256" key="1">
    <source>
        <dbReference type="SAM" id="Coils"/>
    </source>
</evidence>
<evidence type="ECO:0000313" key="2">
    <source>
        <dbReference type="EMBL" id="EME45661.1"/>
    </source>
</evidence>
<feature type="coiled-coil region" evidence="1">
    <location>
        <begin position="182"/>
        <end position="237"/>
    </location>
</feature>
<dbReference type="EMBL" id="KB446538">
    <property type="protein sequence ID" value="EME45661.1"/>
    <property type="molecule type" value="Genomic_DNA"/>
</dbReference>
<name>N1PQE4_DOTSN</name>
<protein>
    <recommendedName>
        <fullName evidence="4">Ubiquitin-like domain-containing protein</fullName>
    </recommendedName>
</protein>
<proteinExistence type="predicted"/>
<dbReference type="Proteomes" id="UP000016933">
    <property type="component" value="Unassembled WGS sequence"/>
</dbReference>
<dbReference type="HOGENOM" id="CLU_897218_0_0_1"/>
<evidence type="ECO:0008006" key="4">
    <source>
        <dbReference type="Google" id="ProtNLM"/>
    </source>
</evidence>
<evidence type="ECO:0000313" key="3">
    <source>
        <dbReference type="Proteomes" id="UP000016933"/>
    </source>
</evidence>
<sequence>MDNNHRTTKDTNARKYDRKRGMHASIEMKAMRAYYDAKIGGYEEQLQSLEEDHRAEIAQLKPSSDGKHAVEMTKQRTDHETRLTQLSLDLSLKHATELEKLKSDHETHLAAHESNSIEKSQLALAKQQEDHTAHLVELKEAQDRERRAWAEKQRIAVAQVTMKAEADVNTISSRCQAEIINVARLKAQSQALRDSVSQANEAAKTLRTKVRAKNECIDELKKDLKKATSNRQSFIEIHFRRGGEVYKSYVFRPGEAFATVARLLAKDKDYVQSRLAFRHNGEGIDRQDTETLEELGIGSGDHIDYWLIGD</sequence>
<keyword evidence="3" id="KW-1185">Reference proteome</keyword>
<gene>
    <name evidence="2" type="ORF">DOTSEDRAFT_23659</name>
</gene>
<organism evidence="2 3">
    <name type="scientific">Dothistroma septosporum (strain NZE10 / CBS 128990)</name>
    <name type="common">Red band needle blight fungus</name>
    <name type="synonym">Mycosphaerella pini</name>
    <dbReference type="NCBI Taxonomy" id="675120"/>
    <lineage>
        <taxon>Eukaryota</taxon>
        <taxon>Fungi</taxon>
        <taxon>Dikarya</taxon>
        <taxon>Ascomycota</taxon>
        <taxon>Pezizomycotina</taxon>
        <taxon>Dothideomycetes</taxon>
        <taxon>Dothideomycetidae</taxon>
        <taxon>Mycosphaerellales</taxon>
        <taxon>Mycosphaerellaceae</taxon>
        <taxon>Dothistroma</taxon>
    </lineage>
</organism>